<dbReference type="PROSITE" id="PS50929">
    <property type="entry name" value="ABC_TM1F"/>
    <property type="match status" value="1"/>
</dbReference>
<evidence type="ECO:0000313" key="9">
    <source>
        <dbReference type="Proteomes" id="UP000243978"/>
    </source>
</evidence>
<evidence type="ECO:0000256" key="4">
    <source>
        <dbReference type="ARBA" id="ARBA00023136"/>
    </source>
</evidence>
<dbReference type="InterPro" id="IPR011527">
    <property type="entry name" value="ABC1_TM_dom"/>
</dbReference>
<dbReference type="GO" id="GO:0005524">
    <property type="term" value="F:ATP binding"/>
    <property type="evidence" value="ECO:0007669"/>
    <property type="project" value="InterPro"/>
</dbReference>
<dbReference type="Pfam" id="PF00664">
    <property type="entry name" value="ABC_membrane"/>
    <property type="match status" value="1"/>
</dbReference>
<dbReference type="EMBL" id="QBKS01000001">
    <property type="protein sequence ID" value="PTX57084.1"/>
    <property type="molecule type" value="Genomic_DNA"/>
</dbReference>
<dbReference type="Gene3D" id="3.40.50.300">
    <property type="entry name" value="P-loop containing nucleotide triphosphate hydrolases"/>
    <property type="match status" value="1"/>
</dbReference>
<dbReference type="GO" id="GO:0140359">
    <property type="term" value="F:ABC-type transporter activity"/>
    <property type="evidence" value="ECO:0007669"/>
    <property type="project" value="InterPro"/>
</dbReference>
<keyword evidence="3 5" id="KW-1133">Transmembrane helix</keyword>
<dbReference type="SUPFAM" id="SSF52540">
    <property type="entry name" value="P-loop containing nucleoside triphosphate hydrolases"/>
    <property type="match status" value="1"/>
</dbReference>
<dbReference type="PANTHER" id="PTHR24221:SF654">
    <property type="entry name" value="ATP-BINDING CASSETTE SUB-FAMILY B MEMBER 6"/>
    <property type="match status" value="1"/>
</dbReference>
<dbReference type="PROSITE" id="PS50893">
    <property type="entry name" value="ABC_TRANSPORTER_2"/>
    <property type="match status" value="1"/>
</dbReference>
<feature type="transmembrane region" description="Helical" evidence="5">
    <location>
        <begin position="373"/>
        <end position="393"/>
    </location>
</feature>
<dbReference type="Proteomes" id="UP000243978">
    <property type="component" value="Unassembled WGS sequence"/>
</dbReference>
<evidence type="ECO:0000259" key="7">
    <source>
        <dbReference type="PROSITE" id="PS50929"/>
    </source>
</evidence>
<sequence>MTLAAASEHRSTLASTLQMVLAAQRRFGTVRQIAAGLPAPDAAFDKTALKRTLDALDIPHSFAAISHQHLCDAPMPSVVADKDGRLFWIEDCNRDLGLRLMADDGAPGRWIGLPDGPMARLTLDDPNGVEAGTAAPLERLRCIVRPEVGPLLINSSIINVLGLATPFFVMAIYNTALPSQSVEVLVSLGVGLSLVYVFEFLIRSIRTTSLQRSSAALERGLAQGLLGKLFALPMPYLTRKDSASFSAYLQQFKAIKAMLQGPMVQSILDLPFVLLFAAVLFSLAPTIGWTVIIFAGLTVALFLALRPGRKAREAAMQVAQAEYQRLSVETVERQHDIRRLGLSQTWRRRVDASLDEMISTTYASLRFNQMVSLLLQSLVMTAGIVSGFSATHLAITGELSVGALIAILVLTWRFLTPIQSLSNASEQGVFALGSLSSLMNVLSLPGEPARGITRHPPLPLEPVVQFEQVSVRFKDAVSPALLGVNLHAKPTDILVICGGSMSGKTCVAETLVGLTTPAAGRVMIGGVDIATYPLDALREQVAFCPQEPQLIGTSLRENFLLANPHLADDEIWAVLRRIDADAMVRALPDGLGCVMTPSQAGRMSQILQQAIAVAICLAQPGPIHVFDQPTRGLPHEMVAHVRAAIAEKAQTGTVILITNDAEEMRLGTRLVLLDRGRVVINERAARGRDKALKLLLPAEAA</sequence>
<keyword evidence="9" id="KW-1185">Reference proteome</keyword>
<dbReference type="InterPro" id="IPR039421">
    <property type="entry name" value="Type_1_exporter"/>
</dbReference>
<name>A0A2T6BLY0_9RHOB</name>
<comment type="subcellular location">
    <subcellularLocation>
        <location evidence="1">Cell membrane</location>
        <topology evidence="1">Multi-pass membrane protein</topology>
    </subcellularLocation>
</comment>
<keyword evidence="2 5" id="KW-0812">Transmembrane</keyword>
<dbReference type="RefSeq" id="WP_107845213.1">
    <property type="nucleotide sequence ID" value="NZ_QBKS01000001.1"/>
</dbReference>
<proteinExistence type="predicted"/>
<organism evidence="8 9">
    <name type="scientific">Litoreibacter ponti</name>
    <dbReference type="NCBI Taxonomy" id="1510457"/>
    <lineage>
        <taxon>Bacteria</taxon>
        <taxon>Pseudomonadati</taxon>
        <taxon>Pseudomonadota</taxon>
        <taxon>Alphaproteobacteria</taxon>
        <taxon>Rhodobacterales</taxon>
        <taxon>Roseobacteraceae</taxon>
        <taxon>Litoreibacter</taxon>
    </lineage>
</organism>
<dbReference type="AlphaFoldDB" id="A0A2T6BLY0"/>
<dbReference type="PANTHER" id="PTHR24221">
    <property type="entry name" value="ATP-BINDING CASSETTE SUB-FAMILY B"/>
    <property type="match status" value="1"/>
</dbReference>
<dbReference type="OrthoDB" id="5288404at2"/>
<gene>
    <name evidence="8" type="ORF">C8N43_1750</name>
</gene>
<evidence type="ECO:0000259" key="6">
    <source>
        <dbReference type="PROSITE" id="PS50893"/>
    </source>
</evidence>
<evidence type="ECO:0000256" key="2">
    <source>
        <dbReference type="ARBA" id="ARBA00022692"/>
    </source>
</evidence>
<evidence type="ECO:0000313" key="8">
    <source>
        <dbReference type="EMBL" id="PTX57084.1"/>
    </source>
</evidence>
<feature type="transmembrane region" description="Helical" evidence="5">
    <location>
        <begin position="151"/>
        <end position="172"/>
    </location>
</feature>
<protein>
    <submittedName>
        <fullName evidence="8">ABC-type bacteriocin/lantibiotic exporter with double-glycine peptidase domain</fullName>
    </submittedName>
</protein>
<feature type="transmembrane region" description="Helical" evidence="5">
    <location>
        <begin position="287"/>
        <end position="305"/>
    </location>
</feature>
<dbReference type="InterPro" id="IPR003439">
    <property type="entry name" value="ABC_transporter-like_ATP-bd"/>
</dbReference>
<evidence type="ECO:0000256" key="5">
    <source>
        <dbReference type="SAM" id="Phobius"/>
    </source>
</evidence>
<evidence type="ECO:0000256" key="1">
    <source>
        <dbReference type="ARBA" id="ARBA00004651"/>
    </source>
</evidence>
<comment type="caution">
    <text evidence="8">The sequence shown here is derived from an EMBL/GenBank/DDBJ whole genome shotgun (WGS) entry which is preliminary data.</text>
</comment>
<feature type="domain" description="ABC transmembrane type-1" evidence="7">
    <location>
        <begin position="157"/>
        <end position="424"/>
    </location>
</feature>
<dbReference type="GO" id="GO:0016887">
    <property type="term" value="F:ATP hydrolysis activity"/>
    <property type="evidence" value="ECO:0007669"/>
    <property type="project" value="InterPro"/>
</dbReference>
<dbReference type="InterPro" id="IPR027417">
    <property type="entry name" value="P-loop_NTPase"/>
</dbReference>
<dbReference type="SUPFAM" id="SSF90123">
    <property type="entry name" value="ABC transporter transmembrane region"/>
    <property type="match status" value="1"/>
</dbReference>
<dbReference type="Gene3D" id="1.20.1560.10">
    <property type="entry name" value="ABC transporter type 1, transmembrane domain"/>
    <property type="match status" value="1"/>
</dbReference>
<feature type="transmembrane region" description="Helical" evidence="5">
    <location>
        <begin position="263"/>
        <end position="281"/>
    </location>
</feature>
<accession>A0A2T6BLY0</accession>
<dbReference type="GO" id="GO:0034040">
    <property type="term" value="F:ATPase-coupled lipid transmembrane transporter activity"/>
    <property type="evidence" value="ECO:0007669"/>
    <property type="project" value="TreeGrafter"/>
</dbReference>
<dbReference type="InterPro" id="IPR036640">
    <property type="entry name" value="ABC1_TM_sf"/>
</dbReference>
<feature type="transmembrane region" description="Helical" evidence="5">
    <location>
        <begin position="184"/>
        <end position="202"/>
    </location>
</feature>
<dbReference type="Pfam" id="PF00005">
    <property type="entry name" value="ABC_tran"/>
    <property type="match status" value="1"/>
</dbReference>
<reference evidence="8 9" key="1">
    <citation type="submission" date="2018-04" db="EMBL/GenBank/DDBJ databases">
        <title>Genomic Encyclopedia of Archaeal and Bacterial Type Strains, Phase II (KMG-II): from individual species to whole genera.</title>
        <authorList>
            <person name="Goeker M."/>
        </authorList>
    </citation>
    <scope>NUCLEOTIDE SEQUENCE [LARGE SCALE GENOMIC DNA]</scope>
    <source>
        <strain evidence="8 9">DSM 100977</strain>
    </source>
</reference>
<keyword evidence="4 5" id="KW-0472">Membrane</keyword>
<dbReference type="GO" id="GO:0005886">
    <property type="term" value="C:plasma membrane"/>
    <property type="evidence" value="ECO:0007669"/>
    <property type="project" value="UniProtKB-SubCell"/>
</dbReference>
<feature type="domain" description="ABC transporter" evidence="6">
    <location>
        <begin position="464"/>
        <end position="700"/>
    </location>
</feature>
<evidence type="ECO:0000256" key="3">
    <source>
        <dbReference type="ARBA" id="ARBA00022989"/>
    </source>
</evidence>